<feature type="transmembrane region" description="Helical" evidence="1">
    <location>
        <begin position="155"/>
        <end position="172"/>
    </location>
</feature>
<feature type="transmembrane region" description="Helical" evidence="1">
    <location>
        <begin position="229"/>
        <end position="248"/>
    </location>
</feature>
<dbReference type="Proteomes" id="UP001300745">
    <property type="component" value="Unassembled WGS sequence"/>
</dbReference>
<feature type="transmembrane region" description="Helical" evidence="1">
    <location>
        <begin position="204"/>
        <end position="222"/>
    </location>
</feature>
<accession>A0ABT3SNF6</accession>
<reference evidence="2 3" key="1">
    <citation type="submission" date="2022-11" db="EMBL/GenBank/DDBJ databases">
        <title>Mycobacterium sp. nov.</title>
        <authorList>
            <person name="Papic B."/>
            <person name="Spicic S."/>
            <person name="Duvnjak S."/>
        </authorList>
    </citation>
    <scope>NUCLEOTIDE SEQUENCE [LARGE SCALE GENOMIC DNA]</scope>
    <source>
        <strain evidence="2 3">CVI_P4</strain>
    </source>
</reference>
<feature type="transmembrane region" description="Helical" evidence="1">
    <location>
        <begin position="179"/>
        <end position="198"/>
    </location>
</feature>
<organism evidence="2 3">
    <name type="scientific">Mycobacterium pinniadriaticum</name>
    <dbReference type="NCBI Taxonomy" id="2994102"/>
    <lineage>
        <taxon>Bacteria</taxon>
        <taxon>Bacillati</taxon>
        <taxon>Actinomycetota</taxon>
        <taxon>Actinomycetes</taxon>
        <taxon>Mycobacteriales</taxon>
        <taxon>Mycobacteriaceae</taxon>
        <taxon>Mycobacterium</taxon>
    </lineage>
</organism>
<comment type="caution">
    <text evidence="2">The sequence shown here is derived from an EMBL/GenBank/DDBJ whole genome shotgun (WGS) entry which is preliminary data.</text>
</comment>
<feature type="transmembrane region" description="Helical" evidence="1">
    <location>
        <begin position="268"/>
        <end position="293"/>
    </location>
</feature>
<proteinExistence type="predicted"/>
<keyword evidence="1" id="KW-0472">Membrane</keyword>
<feature type="transmembrane region" description="Helical" evidence="1">
    <location>
        <begin position="305"/>
        <end position="322"/>
    </location>
</feature>
<protein>
    <recommendedName>
        <fullName evidence="4">Transmembrane protein</fullName>
    </recommendedName>
</protein>
<gene>
    <name evidence="2" type="ORF">ORI27_26890</name>
</gene>
<keyword evidence="3" id="KW-1185">Reference proteome</keyword>
<feature type="transmembrane region" description="Helical" evidence="1">
    <location>
        <begin position="328"/>
        <end position="347"/>
    </location>
</feature>
<keyword evidence="1" id="KW-0812">Transmembrane</keyword>
<evidence type="ECO:0000313" key="3">
    <source>
        <dbReference type="Proteomes" id="UP001300745"/>
    </source>
</evidence>
<keyword evidence="1" id="KW-1133">Transmembrane helix</keyword>
<feature type="transmembrane region" description="Helical" evidence="1">
    <location>
        <begin position="126"/>
        <end position="149"/>
    </location>
</feature>
<evidence type="ECO:0000313" key="2">
    <source>
        <dbReference type="EMBL" id="MCX2940327.1"/>
    </source>
</evidence>
<evidence type="ECO:0000256" key="1">
    <source>
        <dbReference type="SAM" id="Phobius"/>
    </source>
</evidence>
<name>A0ABT3SNF6_9MYCO</name>
<dbReference type="RefSeq" id="WP_266000163.1">
    <property type="nucleotide sequence ID" value="NZ_JAPJDN010000037.1"/>
</dbReference>
<evidence type="ECO:0008006" key="4">
    <source>
        <dbReference type="Google" id="ProtNLM"/>
    </source>
</evidence>
<feature type="transmembrane region" description="Helical" evidence="1">
    <location>
        <begin position="102"/>
        <end position="119"/>
    </location>
</feature>
<dbReference type="EMBL" id="JAPJDO010000037">
    <property type="protein sequence ID" value="MCX2940327.1"/>
    <property type="molecule type" value="Genomic_DNA"/>
</dbReference>
<sequence length="655" mass="70552">MNELVALPARTVGRAMRRCSTATWGSARWQQGFAAAIAALVFWPESSADAVVGIDPSWQAGLAMAQAHDLAWGPEIVFTYGPLGFLQTAAYYSYGQSLLATIYQPIVVATLFLGIATILRQRHAPMTSLIVAFLTTGITTFLHIGHGWGVPGLEYPELAVLAAFAWGAAPLLQRDPGRSMVFVSCLGLGVAAGFQLLVKFDTGVTIALIALSVSVLLDWRAVGRHCATVGAFAASTLILWALAGQRLGDLPGWFRSSVSLLLGYSEAVAVPLNLFSAFVSVLILAWMGVLCVMFFRGSPEIPRSFVVFVGLVTVILAKKAFVRFDEWRLYPVLALIVVAVVITPLVWRRRRAFRMVSITIVLVLVGIPDAGKLALGYPSRVVAAAQAPFRAVNRLVSLAFPGHVEQRIEEAKARQRALYAIPDRFIETIGSATVHLDPDQTSAVWAYDLTWRPVPDFQTYAAYTPALDALNSESLVTGPQFVLSRLSPASPAIGPIDGRLSVQQSPRYSRSLLCNYTVKDVADRWALFEHTGPRCGPLTPVSEVTIRAGEMVGVPAPSRPDVAVLVGIDLQPTIIDQLFQGAIVPLTIPTLALDGVDYRLISANAAEPFLVNSPASVDGTDLQIRARTIGVGRAPTLGQAGIIARLRFYEMPVAS</sequence>